<dbReference type="SUPFAM" id="SSF48498">
    <property type="entry name" value="Tetracyclin repressor-like, C-terminal domain"/>
    <property type="match status" value="1"/>
</dbReference>
<reference evidence="6 7" key="1">
    <citation type="submission" date="2019-03" db="EMBL/GenBank/DDBJ databases">
        <title>Arthrobacter sp. nov., an bacterium isolated from biocrust in Mu Us Desert.</title>
        <authorList>
            <person name="Lixiong L."/>
        </authorList>
    </citation>
    <scope>NUCLEOTIDE SEQUENCE [LARGE SCALE GENOMIC DNA]</scope>
    <source>
        <strain evidence="6 7">SLN-3</strain>
    </source>
</reference>
<name>A0A4R5TVN7_9MICC</name>
<evidence type="ECO:0000256" key="4">
    <source>
        <dbReference type="PROSITE-ProRule" id="PRU00335"/>
    </source>
</evidence>
<dbReference type="InterPro" id="IPR036271">
    <property type="entry name" value="Tet_transcr_reg_TetR-rel_C_sf"/>
</dbReference>
<dbReference type="Pfam" id="PF16925">
    <property type="entry name" value="TetR_C_13"/>
    <property type="match status" value="1"/>
</dbReference>
<dbReference type="RefSeq" id="WP_133403452.1">
    <property type="nucleotide sequence ID" value="NZ_SMTK01000003.1"/>
</dbReference>
<organism evidence="6 7">
    <name type="scientific">Arthrobacter crusticola</name>
    <dbReference type="NCBI Taxonomy" id="2547960"/>
    <lineage>
        <taxon>Bacteria</taxon>
        <taxon>Bacillati</taxon>
        <taxon>Actinomycetota</taxon>
        <taxon>Actinomycetes</taxon>
        <taxon>Micrococcales</taxon>
        <taxon>Micrococcaceae</taxon>
        <taxon>Arthrobacter</taxon>
    </lineage>
</organism>
<dbReference type="GO" id="GO:0003677">
    <property type="term" value="F:DNA binding"/>
    <property type="evidence" value="ECO:0007669"/>
    <property type="project" value="UniProtKB-UniRule"/>
</dbReference>
<sequence length="199" mass="20901">MGRPRKFLETDVVHSAGKAFSDHGYGGTTLEDLVGATGLGKQSLYNAFGGKRELFLRALNSDTADAVAALDAELGDESATPLERIRGHLIKLAITLSDGDKGILFTKATVELGDRDPDVAQAALQGFHDLEQIYRQCIIDAQDCGELDPAADASALASFFVALTRGMEVLGSAGVSRTELTAIALTSIKVLPVLGDVPA</sequence>
<dbReference type="OrthoDB" id="9805134at2"/>
<dbReference type="PROSITE" id="PS50977">
    <property type="entry name" value="HTH_TETR_2"/>
    <property type="match status" value="1"/>
</dbReference>
<dbReference type="InterPro" id="IPR001647">
    <property type="entry name" value="HTH_TetR"/>
</dbReference>
<dbReference type="SUPFAM" id="SSF46689">
    <property type="entry name" value="Homeodomain-like"/>
    <property type="match status" value="1"/>
</dbReference>
<proteinExistence type="predicted"/>
<dbReference type="Pfam" id="PF00440">
    <property type="entry name" value="TetR_N"/>
    <property type="match status" value="1"/>
</dbReference>
<evidence type="ECO:0000313" key="6">
    <source>
        <dbReference type="EMBL" id="TDK25174.1"/>
    </source>
</evidence>
<dbReference type="Gene3D" id="1.10.357.10">
    <property type="entry name" value="Tetracycline Repressor, domain 2"/>
    <property type="match status" value="1"/>
</dbReference>
<feature type="domain" description="HTH tetR-type" evidence="5">
    <location>
        <begin position="6"/>
        <end position="66"/>
    </location>
</feature>
<dbReference type="PANTHER" id="PTHR47506">
    <property type="entry name" value="TRANSCRIPTIONAL REGULATORY PROTEIN"/>
    <property type="match status" value="1"/>
</dbReference>
<feature type="DNA-binding region" description="H-T-H motif" evidence="4">
    <location>
        <begin position="29"/>
        <end position="48"/>
    </location>
</feature>
<dbReference type="AlphaFoldDB" id="A0A4R5TVN7"/>
<evidence type="ECO:0000256" key="1">
    <source>
        <dbReference type="ARBA" id="ARBA00023015"/>
    </source>
</evidence>
<accession>A0A4R5TVN7</accession>
<evidence type="ECO:0000313" key="7">
    <source>
        <dbReference type="Proteomes" id="UP000295411"/>
    </source>
</evidence>
<dbReference type="InterPro" id="IPR009057">
    <property type="entry name" value="Homeodomain-like_sf"/>
</dbReference>
<evidence type="ECO:0000259" key="5">
    <source>
        <dbReference type="PROSITE" id="PS50977"/>
    </source>
</evidence>
<dbReference type="Gene3D" id="1.10.10.60">
    <property type="entry name" value="Homeodomain-like"/>
    <property type="match status" value="1"/>
</dbReference>
<keyword evidence="7" id="KW-1185">Reference proteome</keyword>
<dbReference type="PANTHER" id="PTHR47506:SF1">
    <property type="entry name" value="HTH-TYPE TRANSCRIPTIONAL REGULATOR YJDC"/>
    <property type="match status" value="1"/>
</dbReference>
<keyword evidence="2 4" id="KW-0238">DNA-binding</keyword>
<keyword evidence="3" id="KW-0804">Transcription</keyword>
<gene>
    <name evidence="6" type="ORF">E2F48_07745</name>
</gene>
<dbReference type="EMBL" id="SMTK01000003">
    <property type="protein sequence ID" value="TDK25174.1"/>
    <property type="molecule type" value="Genomic_DNA"/>
</dbReference>
<evidence type="ECO:0000256" key="3">
    <source>
        <dbReference type="ARBA" id="ARBA00023163"/>
    </source>
</evidence>
<comment type="caution">
    <text evidence="6">The sequence shown here is derived from an EMBL/GenBank/DDBJ whole genome shotgun (WGS) entry which is preliminary data.</text>
</comment>
<dbReference type="Proteomes" id="UP000295411">
    <property type="component" value="Unassembled WGS sequence"/>
</dbReference>
<protein>
    <submittedName>
        <fullName evidence="6">TetR/AcrR family transcriptional regulator</fullName>
    </submittedName>
</protein>
<dbReference type="InterPro" id="IPR011075">
    <property type="entry name" value="TetR_C"/>
</dbReference>
<keyword evidence="1" id="KW-0805">Transcription regulation</keyword>
<evidence type="ECO:0000256" key="2">
    <source>
        <dbReference type="ARBA" id="ARBA00023125"/>
    </source>
</evidence>